<dbReference type="OrthoDB" id="2991278at2"/>
<evidence type="ECO:0000313" key="3">
    <source>
        <dbReference type="Proteomes" id="UP000626244"/>
    </source>
</evidence>
<evidence type="ECO:0000313" key="2">
    <source>
        <dbReference type="EMBL" id="GGI12683.1"/>
    </source>
</evidence>
<comment type="caution">
    <text evidence="2">The sequence shown here is derived from an EMBL/GenBank/DDBJ whole genome shotgun (WGS) entry which is preliminary data.</text>
</comment>
<evidence type="ECO:0008006" key="4">
    <source>
        <dbReference type="Google" id="ProtNLM"/>
    </source>
</evidence>
<evidence type="ECO:0000256" key="1">
    <source>
        <dbReference type="SAM" id="Coils"/>
    </source>
</evidence>
<dbReference type="InterPro" id="IPR025004">
    <property type="entry name" value="SenN/SenS"/>
</dbReference>
<accession>A0A8J3AG50</accession>
<dbReference type="Proteomes" id="UP000626244">
    <property type="component" value="Unassembled WGS sequence"/>
</dbReference>
<keyword evidence="3" id="KW-1185">Reference proteome</keyword>
<dbReference type="EMBL" id="BMHB01000001">
    <property type="protein sequence ID" value="GGI12683.1"/>
    <property type="molecule type" value="Genomic_DNA"/>
</dbReference>
<dbReference type="AlphaFoldDB" id="A0A8J3AG50"/>
<sequence length="56" mass="6838">MGRLKKKTFYELIEENKKMINNDQNALDEIDLKIVKKHEKLRKLLQEIKERENNLL</sequence>
<name>A0A8J3AG50_9BACI</name>
<organism evidence="2 3">
    <name type="scientific">Gottfriedia solisilvae</name>
    <dbReference type="NCBI Taxonomy" id="1516104"/>
    <lineage>
        <taxon>Bacteria</taxon>
        <taxon>Bacillati</taxon>
        <taxon>Bacillota</taxon>
        <taxon>Bacilli</taxon>
        <taxon>Bacillales</taxon>
        <taxon>Bacillaceae</taxon>
        <taxon>Gottfriedia</taxon>
    </lineage>
</organism>
<proteinExistence type="predicted"/>
<protein>
    <recommendedName>
        <fullName evidence="4">FbpB family small basic protein</fullName>
    </recommendedName>
</protein>
<dbReference type="Pfam" id="PF13040">
    <property type="entry name" value="Fur_reg_FbpB"/>
    <property type="match status" value="1"/>
</dbReference>
<reference evidence="3" key="1">
    <citation type="journal article" date="2019" name="Int. J. Syst. Evol. Microbiol.">
        <title>The Global Catalogue of Microorganisms (GCM) 10K type strain sequencing project: providing services to taxonomists for standard genome sequencing and annotation.</title>
        <authorList>
            <consortium name="The Broad Institute Genomics Platform"/>
            <consortium name="The Broad Institute Genome Sequencing Center for Infectious Disease"/>
            <person name="Wu L."/>
            <person name="Ma J."/>
        </authorList>
    </citation>
    <scope>NUCLEOTIDE SEQUENCE [LARGE SCALE GENOMIC DNA]</scope>
    <source>
        <strain evidence="3">CGMCC 1.14993</strain>
    </source>
</reference>
<feature type="coiled-coil region" evidence="1">
    <location>
        <begin position="27"/>
        <end position="54"/>
    </location>
</feature>
<gene>
    <name evidence="2" type="ORF">GCM10007380_14140</name>
</gene>
<keyword evidence="1" id="KW-0175">Coiled coil</keyword>
<dbReference type="RefSeq" id="WP_142283029.1">
    <property type="nucleotide sequence ID" value="NZ_BMHB01000001.1"/>
</dbReference>